<keyword evidence="3" id="KW-1185">Reference proteome</keyword>
<dbReference type="AlphaFoldDB" id="A0A3N4DT25"/>
<proteinExistence type="predicted"/>
<evidence type="ECO:0000313" key="1">
    <source>
        <dbReference type="EMBL" id="AZG33533.1"/>
    </source>
</evidence>
<dbReference type="Proteomes" id="UP000273778">
    <property type="component" value="Chromosome"/>
</dbReference>
<dbReference type="EMBL" id="CP034073">
    <property type="protein sequence ID" value="AZG33533.1"/>
    <property type="molecule type" value="Genomic_DNA"/>
</dbReference>
<gene>
    <name evidence="2" type="ORF">EGC77_16180</name>
    <name evidence="1" type="ORF">EGC80_00360</name>
</gene>
<reference evidence="1 3" key="1">
    <citation type="submission" date="2018-11" db="EMBL/GenBank/DDBJ databases">
        <title>Shewanella sp. M2.</title>
        <authorList>
            <person name="Hwang Y.J."/>
            <person name="Hwang C.Y."/>
        </authorList>
    </citation>
    <scope>NUCLEOTIDE SEQUENCE [LARGE SCALE GENOMIC DNA]</scope>
    <source>
        <strain evidence="1 3">M2</strain>
    </source>
</reference>
<evidence type="ECO:0000313" key="2">
    <source>
        <dbReference type="EMBL" id="RPA27772.1"/>
    </source>
</evidence>
<dbReference type="OrthoDB" id="5824039at2"/>
<dbReference type="KEGG" id="spsr:EGC80_00360"/>
<dbReference type="EMBL" id="RKKB01000010">
    <property type="protein sequence ID" value="RPA27772.1"/>
    <property type="molecule type" value="Genomic_DNA"/>
</dbReference>
<dbReference type="Proteomes" id="UP000278855">
    <property type="component" value="Unassembled WGS sequence"/>
</dbReference>
<reference evidence="2" key="3">
    <citation type="submission" date="2018-11" db="EMBL/GenBank/DDBJ databases">
        <authorList>
            <person name="Hwang Y.J."/>
            <person name="Hwang C.Y."/>
        </authorList>
    </citation>
    <scope>NUCLEOTIDE SEQUENCE</scope>
    <source>
        <strain evidence="2">R106</strain>
    </source>
</reference>
<name>A0A3N4DT25_9GAMM</name>
<dbReference type="RefSeq" id="WP_124013543.1">
    <property type="nucleotide sequence ID" value="NZ_CP034073.1"/>
</dbReference>
<evidence type="ECO:0000313" key="4">
    <source>
        <dbReference type="Proteomes" id="UP000278855"/>
    </source>
</evidence>
<reference evidence="4" key="2">
    <citation type="submission" date="2018-11" db="EMBL/GenBank/DDBJ databases">
        <title>Shewanella sp. R106.</title>
        <authorList>
            <person name="Hwang Y.J."/>
            <person name="Hwang C.Y."/>
        </authorList>
    </citation>
    <scope>NUCLEOTIDE SEQUENCE [LARGE SCALE GENOMIC DNA]</scope>
    <source>
        <strain evidence="4">R106</strain>
    </source>
</reference>
<sequence length="581" mass="65215">MTDFVDTDVKDNARSYRSTPTSEMVTDNTLTTITKWRYVWENGSGSRSTCDFAVLKDYATDEHIRLLISKFQQSGWRESSKTAHFRNIGMIIKYAFNAQSGKRKAKVEFSSETCTQYIHATYLSMASTGKGLHDKPIRAKTLGWQGSNLNSICKKFGFGQIPKAARNLGTASASLDCANYTPKILRSIGFSLLEHRKALLKRYQDNTLTEAKRRIAFDRLVCNGVFLTIYYLGTGQTETLNMFLEDEWVCQKSGAGRISIEGLKTRGYTVELRTFTPRATCQSFFESHLALSKAHSASLGLDNHYLFRKMNGAAPSNMNLSSYAQNYLVKDSSRIQSLIEKNPDFRLNCNLLKSSIKQYAEHKMGRKKAAENTRNAPGTYDSSNYGKVSKGEACEQLAFGLTALHYLGENPDGGAVVAVAKAKESTGVVISHEEWEALKMSKDTEQQAVEINNGGFCKGADTPEKMEFQKNIARTGLLSKEEQSKLGCGFVVKCFSCTNFGVVDEPHDIWRLLSFEKRLNEALGAHRSVEHFITNFGEVKANLNKLKERFKKAHLKAAMKLLERECHPLWDEDSVMDIFRG</sequence>
<accession>A0A3N4DT25</accession>
<evidence type="ECO:0000313" key="3">
    <source>
        <dbReference type="Proteomes" id="UP000273778"/>
    </source>
</evidence>
<protein>
    <submittedName>
        <fullName evidence="2">Uncharacterized protein</fullName>
    </submittedName>
</protein>
<organism evidence="2 4">
    <name type="scientific">Shewanella psychromarinicola</name>
    <dbReference type="NCBI Taxonomy" id="2487742"/>
    <lineage>
        <taxon>Bacteria</taxon>
        <taxon>Pseudomonadati</taxon>
        <taxon>Pseudomonadota</taxon>
        <taxon>Gammaproteobacteria</taxon>
        <taxon>Alteromonadales</taxon>
        <taxon>Shewanellaceae</taxon>
        <taxon>Shewanella</taxon>
    </lineage>
</organism>